<keyword evidence="3" id="KW-1185">Reference proteome</keyword>
<feature type="signal peptide" evidence="1">
    <location>
        <begin position="1"/>
        <end position="17"/>
    </location>
</feature>
<dbReference type="Proteomes" id="UP001107558">
    <property type="component" value="Chromosome 3"/>
</dbReference>
<accession>A0A9J6BVP2</accession>
<dbReference type="EMBL" id="JADBJN010000003">
    <property type="protein sequence ID" value="KAG5673784.1"/>
    <property type="molecule type" value="Genomic_DNA"/>
</dbReference>
<reference evidence="2" key="1">
    <citation type="submission" date="2021-03" db="EMBL/GenBank/DDBJ databases">
        <title>Chromosome level genome of the anhydrobiotic midge Polypedilum vanderplanki.</title>
        <authorList>
            <person name="Yoshida Y."/>
            <person name="Kikawada T."/>
            <person name="Gusev O."/>
        </authorList>
    </citation>
    <scope>NUCLEOTIDE SEQUENCE</scope>
    <source>
        <strain evidence="2">NIAS01</strain>
        <tissue evidence="2">Whole body or cell culture</tissue>
    </source>
</reference>
<comment type="caution">
    <text evidence="2">The sequence shown here is derived from an EMBL/GenBank/DDBJ whole genome shotgun (WGS) entry which is preliminary data.</text>
</comment>
<keyword evidence="1" id="KW-0732">Signal</keyword>
<dbReference type="AlphaFoldDB" id="A0A9J6BVP2"/>
<gene>
    <name evidence="2" type="ORF">PVAND_003804</name>
</gene>
<sequence>MKSLILLISTIFILVHSAEVNETKRSTDGQVLQSNPEPLVNLQTIKNSTKDAADRIFKLITSNKEEEIVTTTEKSEGFKPLFTSFNTNQQHNNGQPQLQPFSIFGLHKSPERPIKSFEERLCTCKPEYSIPTLPSFSSPSSDFNSRNIPTFEVIYPSKEYFPNPIETPIISQYPPLDLNNLWKYQESSIQSSSLNDNL</sequence>
<proteinExistence type="predicted"/>
<protein>
    <submittedName>
        <fullName evidence="2">Uncharacterized protein</fullName>
    </submittedName>
</protein>
<organism evidence="2 3">
    <name type="scientific">Polypedilum vanderplanki</name>
    <name type="common">Sleeping chironomid midge</name>
    <dbReference type="NCBI Taxonomy" id="319348"/>
    <lineage>
        <taxon>Eukaryota</taxon>
        <taxon>Metazoa</taxon>
        <taxon>Ecdysozoa</taxon>
        <taxon>Arthropoda</taxon>
        <taxon>Hexapoda</taxon>
        <taxon>Insecta</taxon>
        <taxon>Pterygota</taxon>
        <taxon>Neoptera</taxon>
        <taxon>Endopterygota</taxon>
        <taxon>Diptera</taxon>
        <taxon>Nematocera</taxon>
        <taxon>Chironomoidea</taxon>
        <taxon>Chironomidae</taxon>
        <taxon>Chironominae</taxon>
        <taxon>Polypedilum</taxon>
        <taxon>Polypedilum</taxon>
    </lineage>
</organism>
<name>A0A9J6BVP2_POLVA</name>
<evidence type="ECO:0000313" key="3">
    <source>
        <dbReference type="Proteomes" id="UP001107558"/>
    </source>
</evidence>
<dbReference type="OrthoDB" id="10490286at2759"/>
<evidence type="ECO:0000256" key="1">
    <source>
        <dbReference type="SAM" id="SignalP"/>
    </source>
</evidence>
<evidence type="ECO:0000313" key="2">
    <source>
        <dbReference type="EMBL" id="KAG5673784.1"/>
    </source>
</evidence>
<feature type="chain" id="PRO_5039903042" evidence="1">
    <location>
        <begin position="18"/>
        <end position="198"/>
    </location>
</feature>